<name>A0A812Q2Y9_SYMPI</name>
<dbReference type="Gene3D" id="2.130.10.10">
    <property type="entry name" value="YVTN repeat-like/Quinoprotein amine dehydrogenase"/>
    <property type="match status" value="1"/>
</dbReference>
<keyword evidence="4" id="KW-1185">Reference proteome</keyword>
<dbReference type="Proteomes" id="UP000649617">
    <property type="component" value="Unassembled WGS sequence"/>
</dbReference>
<feature type="transmembrane region" description="Helical" evidence="2">
    <location>
        <begin position="983"/>
        <end position="999"/>
    </location>
</feature>
<keyword evidence="2" id="KW-0472">Membrane</keyword>
<dbReference type="PROSITE" id="PS50294">
    <property type="entry name" value="WD_REPEATS_REGION"/>
    <property type="match status" value="1"/>
</dbReference>
<sequence>MWQLNSTIGAAGQWQPEGRALKIVCNYGNGFLPIQWSADDSHVAIGCTTRLFVWKPTARKKEFEKLQVQGLHRGKAVIACLAWSPDSSRIAFGLDGAVGVWQRKSNEKLRELRGHDDFVCSLAWSPDGQLLASASRDSIRVWSWNMTGGSFQQQAWFQVTQCSNSSGYRISRCDSSPKISWAGDSSYLVTSACDTALRFHDARAGFRVEFRLPMEGEVQDVEWSPDLSKLHVILQGSRSYKFKSFSLPPSGSILAALGFHFPTAAPGDWTTQLCSSPQVRCSKTPGRYDLHLSLSAAQLEWDSLVCGVSSRRVGADWVYIKSLEIHNWSAALEVLGLPQSCTRLCELLSEFMHLETLLLQGPLVRGFWMCGLLTPTLKQLTIANAAQMQIPAAGLQILLEADLPIDQEKLALCLEIVSLPSLEGAVAEGIRLQAFLKDRNASTAGATLLLDHSRVCHPGYLALAGCRHLRCPKGHFNVNFSVSHLFDCTRSVPLSTGDVKLPVPGLRLDTAPVKDHDGYWRDEAHPGVPLKCAVGRQQSGCMSASPGHICREGHSGPKCRQCAVSYFNRGGLCLPCTTNQLRSAAFGLAWGWGGVGLLILAVMTAAALLLLLHCRKKRSTSAIRRDLVEPPSVWNAVQPYVIREVLAAVQVYQLFGVLNKILPEPETRSEYSLLEVLQLDLGPVITDSIHLDCIFSYTSSRMVQLLGHSLLPFFVLLTVYGLLAALPLAVQERSRIWAQVQLQVIKLLMVATASALLAVGECDSDLNPPIMAFVPEVRCDSRMYYMAVLFALALGGGYLTYISVLLLESIAHFNNLASPIYGANSAEYAVAEGTMALEIKLLEEVKASESLRSAILDAHQVFCQQAIQRDYPQHDVTSQPELPDAKATRLIVINEELASKDKAELSDRLFGRRAHARSASNFQALIVRCLFFQFAREGREGYLRGVDVFTKFAPDSFHFELFLKIGFLLVAFVPQLTGHQAQGAVGSFVCSILCIGLLAQPFSRPAEGRTLLVGLASLSLAFMLLMISGSHFNVQDDQHLGTLLNIARAFQIIPLLRVLFPISCVLVPEMRRRNEDITQELALLQVSWQHIAYSNRQPYRLLHGAQLKDGTKPDSEGLPVHAGAVALPLRRGEGNMEVEIKHAQRIWRGYLSRELLAPLVVPVANLRDSVVSWSLEVHTEKQGQPDQQDALLQIFVRFKTPVCLSAVELLPPGDVGSEELNLEAVASSDASDITPAQLAGKPTEALTAPQGTSRNPRRLLQYHLHQSAVTCLLILRGASDTRVILEAEPLSAVHEWKLTLYGDAS</sequence>
<protein>
    <submittedName>
        <fullName evidence="3">PkwA protein</fullName>
    </submittedName>
</protein>
<feature type="transmembrane region" description="Helical" evidence="2">
    <location>
        <begin position="589"/>
        <end position="612"/>
    </location>
</feature>
<gene>
    <name evidence="3" type="primary">pkwA</name>
    <name evidence="3" type="ORF">SPIL2461_LOCUS9109</name>
</gene>
<keyword evidence="2" id="KW-0812">Transmembrane</keyword>
<evidence type="ECO:0000313" key="3">
    <source>
        <dbReference type="EMBL" id="CAE7374727.1"/>
    </source>
</evidence>
<dbReference type="SMART" id="SM00320">
    <property type="entry name" value="WD40"/>
    <property type="match status" value="3"/>
</dbReference>
<evidence type="ECO:0000256" key="2">
    <source>
        <dbReference type="SAM" id="Phobius"/>
    </source>
</evidence>
<dbReference type="PANTHER" id="PTHR19879">
    <property type="entry name" value="TRANSCRIPTION INITIATION FACTOR TFIID"/>
    <property type="match status" value="1"/>
</dbReference>
<dbReference type="PANTHER" id="PTHR19879:SF9">
    <property type="entry name" value="TRANSCRIPTION INITIATION FACTOR TFIID SUBUNIT 5"/>
    <property type="match status" value="1"/>
</dbReference>
<dbReference type="OrthoDB" id="411991at2759"/>
<feature type="transmembrane region" description="Helical" evidence="2">
    <location>
        <begin position="710"/>
        <end position="730"/>
    </location>
</feature>
<keyword evidence="1" id="KW-0853">WD repeat</keyword>
<feature type="transmembrane region" description="Helical" evidence="2">
    <location>
        <begin position="961"/>
        <end position="977"/>
    </location>
</feature>
<accession>A0A812Q2Y9</accession>
<dbReference type="EMBL" id="CAJNIZ010015558">
    <property type="protein sequence ID" value="CAE7374727.1"/>
    <property type="molecule type" value="Genomic_DNA"/>
</dbReference>
<proteinExistence type="predicted"/>
<dbReference type="InterPro" id="IPR015943">
    <property type="entry name" value="WD40/YVTN_repeat-like_dom_sf"/>
</dbReference>
<feature type="transmembrane region" description="Helical" evidence="2">
    <location>
        <begin position="1011"/>
        <end position="1029"/>
    </location>
</feature>
<dbReference type="PROSITE" id="PS50082">
    <property type="entry name" value="WD_REPEATS_2"/>
    <property type="match status" value="1"/>
</dbReference>
<feature type="repeat" description="WD" evidence="1">
    <location>
        <begin position="112"/>
        <end position="143"/>
    </location>
</feature>
<organism evidence="3 4">
    <name type="scientific">Symbiodinium pilosum</name>
    <name type="common">Dinoflagellate</name>
    <dbReference type="NCBI Taxonomy" id="2952"/>
    <lineage>
        <taxon>Eukaryota</taxon>
        <taxon>Sar</taxon>
        <taxon>Alveolata</taxon>
        <taxon>Dinophyceae</taxon>
        <taxon>Suessiales</taxon>
        <taxon>Symbiodiniaceae</taxon>
        <taxon>Symbiodinium</taxon>
    </lineage>
</organism>
<evidence type="ECO:0000313" key="4">
    <source>
        <dbReference type="Proteomes" id="UP000649617"/>
    </source>
</evidence>
<dbReference type="SUPFAM" id="SSF82171">
    <property type="entry name" value="DPP6 N-terminal domain-like"/>
    <property type="match status" value="1"/>
</dbReference>
<dbReference type="Pfam" id="PF00400">
    <property type="entry name" value="WD40"/>
    <property type="match status" value="2"/>
</dbReference>
<reference evidence="3" key="1">
    <citation type="submission" date="2021-02" db="EMBL/GenBank/DDBJ databases">
        <authorList>
            <person name="Dougan E. K."/>
            <person name="Rhodes N."/>
            <person name="Thang M."/>
            <person name="Chan C."/>
        </authorList>
    </citation>
    <scope>NUCLEOTIDE SEQUENCE</scope>
</reference>
<feature type="transmembrane region" description="Helical" evidence="2">
    <location>
        <begin position="783"/>
        <end position="807"/>
    </location>
</feature>
<evidence type="ECO:0000256" key="1">
    <source>
        <dbReference type="PROSITE-ProRule" id="PRU00221"/>
    </source>
</evidence>
<comment type="caution">
    <text evidence="3">The sequence shown here is derived from an EMBL/GenBank/DDBJ whole genome shotgun (WGS) entry which is preliminary data.</text>
</comment>
<feature type="transmembrane region" description="Helical" evidence="2">
    <location>
        <begin position="1049"/>
        <end position="1067"/>
    </location>
</feature>
<dbReference type="InterPro" id="IPR001680">
    <property type="entry name" value="WD40_rpt"/>
</dbReference>
<keyword evidence="2" id="KW-1133">Transmembrane helix</keyword>